<proteinExistence type="predicted"/>
<sequence>MKRTNTFAVRLLSGSREQLLRDLLDASVALWIEVNYERLIRYNDEDGFE</sequence>
<organism evidence="1 2">
    <name type="scientific">Natronosalvus rutilus</name>
    <dbReference type="NCBI Taxonomy" id="2953753"/>
    <lineage>
        <taxon>Archaea</taxon>
        <taxon>Methanobacteriati</taxon>
        <taxon>Methanobacteriota</taxon>
        <taxon>Stenosarchaea group</taxon>
        <taxon>Halobacteria</taxon>
        <taxon>Halobacteriales</taxon>
        <taxon>Natrialbaceae</taxon>
        <taxon>Natronosalvus</taxon>
    </lineage>
</organism>
<keyword evidence="2" id="KW-1185">Reference proteome</keyword>
<gene>
    <name evidence="1" type="ORF">NGM29_06435</name>
</gene>
<dbReference type="EMBL" id="CP100355">
    <property type="protein sequence ID" value="UTF55553.1"/>
    <property type="molecule type" value="Genomic_DNA"/>
</dbReference>
<accession>A0A9E7NEG7</accession>
<dbReference type="KEGG" id="sawl:NGM29_06435"/>
<protein>
    <submittedName>
        <fullName evidence="1">Uncharacterized protein</fullName>
    </submittedName>
</protein>
<evidence type="ECO:0000313" key="1">
    <source>
        <dbReference type="EMBL" id="UTF55553.1"/>
    </source>
</evidence>
<dbReference type="AlphaFoldDB" id="A0A9E7NEG7"/>
<reference evidence="1" key="1">
    <citation type="submission" date="2022-06" db="EMBL/GenBank/DDBJ databases">
        <title>Diverse halophilic archaea isolated from saline environments.</title>
        <authorList>
            <person name="Cui H.-L."/>
        </authorList>
    </citation>
    <scope>NUCLEOTIDE SEQUENCE</scope>
    <source>
        <strain evidence="1">WLHS1</strain>
    </source>
</reference>
<dbReference type="Proteomes" id="UP001056855">
    <property type="component" value="Chromosome"/>
</dbReference>
<evidence type="ECO:0000313" key="2">
    <source>
        <dbReference type="Proteomes" id="UP001056855"/>
    </source>
</evidence>
<name>A0A9E7NEG7_9EURY</name>